<keyword evidence="1" id="KW-0812">Transmembrane</keyword>
<dbReference type="Proteomes" id="UP001304650">
    <property type="component" value="Chromosome"/>
</dbReference>
<dbReference type="InterPro" id="IPR010690">
    <property type="entry name" value="YqfD"/>
</dbReference>
<feature type="transmembrane region" description="Helical" evidence="1">
    <location>
        <begin position="91"/>
        <end position="111"/>
    </location>
</feature>
<sequence>MKQSLFIARLRGYVRIQIRGKDCERLIRPMVEDGFSIWDIQAGQEGKLELCILIKDFFRLRPLLKRTGCRLHVLERFGMPFFMERIGRRKVFLGGIIAFVIGIYVLTSLVWQVSVEGNDRIASGDILQAASKQGIHKFQWKFKLNKSEELSRAIQQDLPRAAWVGVEIRGTHITIKVVEATIPDKSQLRDPRNIVASKSALVTVIQAQKGKPMVKPNTYVRKGTILISGTIGDEQNSQVVVADGKIRGVVWYTSRIEVPLTKQYKVFTGEAVHRSYLVFGTRALQLTGYGKTSFEHFETIPERKTLAWRSFSLPLGWLHEKVQEVHLIKEPVEPAVAKQTGIDQAKAKLLAAAGEDARIVGEKILHEKTENGKIYIDVHFEVEENIAEVQPIVTQGE</sequence>
<dbReference type="Pfam" id="PF06898">
    <property type="entry name" value="YqfD"/>
    <property type="match status" value="1"/>
</dbReference>
<dbReference type="EMBL" id="CP130319">
    <property type="protein sequence ID" value="WNR46386.1"/>
    <property type="molecule type" value="Genomic_DNA"/>
</dbReference>
<evidence type="ECO:0000313" key="3">
    <source>
        <dbReference type="Proteomes" id="UP001304650"/>
    </source>
</evidence>
<gene>
    <name evidence="2" type="primary">yqfD</name>
    <name evidence="2" type="ORF">MJB10_09915</name>
</gene>
<reference evidence="2" key="1">
    <citation type="submission" date="2022-02" db="EMBL/GenBank/DDBJ databases">
        <title>Paenibacillus sp. MBLB1832 Whole Genome Shotgun Sequencing.</title>
        <authorList>
            <person name="Hwang C.Y."/>
            <person name="Cho E.-S."/>
            <person name="Seo M.-J."/>
        </authorList>
    </citation>
    <scope>NUCLEOTIDE SEQUENCE</scope>
    <source>
        <strain evidence="2">MBLB1832</strain>
    </source>
</reference>
<keyword evidence="1" id="KW-1133">Transmembrane helix</keyword>
<keyword evidence="3" id="KW-1185">Reference proteome</keyword>
<dbReference type="PIRSF" id="PIRSF029895">
    <property type="entry name" value="SpoIV"/>
    <property type="match status" value="1"/>
</dbReference>
<accession>A0AA96RME8</accession>
<evidence type="ECO:0000256" key="1">
    <source>
        <dbReference type="SAM" id="Phobius"/>
    </source>
</evidence>
<dbReference type="AlphaFoldDB" id="A0AA96RME8"/>
<keyword evidence="1" id="KW-0472">Membrane</keyword>
<evidence type="ECO:0000313" key="2">
    <source>
        <dbReference type="EMBL" id="WNR46386.1"/>
    </source>
</evidence>
<dbReference type="NCBIfam" id="TIGR02876">
    <property type="entry name" value="spore_yqfD"/>
    <property type="match status" value="1"/>
</dbReference>
<protein>
    <submittedName>
        <fullName evidence="2">Sporulation protein YqfD</fullName>
    </submittedName>
</protein>
<organism evidence="2 3">
    <name type="scientific">Paenibacillus roseopurpureus</name>
    <dbReference type="NCBI Taxonomy" id="2918901"/>
    <lineage>
        <taxon>Bacteria</taxon>
        <taxon>Bacillati</taxon>
        <taxon>Bacillota</taxon>
        <taxon>Bacilli</taxon>
        <taxon>Bacillales</taxon>
        <taxon>Paenibacillaceae</taxon>
        <taxon>Paenibacillus</taxon>
    </lineage>
</organism>
<proteinExistence type="predicted"/>
<name>A0AA96RME8_9BACL</name>
<dbReference type="RefSeq" id="WP_314804164.1">
    <property type="nucleotide sequence ID" value="NZ_CP130319.1"/>
</dbReference>
<dbReference type="KEGG" id="proo:MJB10_09915"/>